<dbReference type="GO" id="GO:0003723">
    <property type="term" value="F:RNA binding"/>
    <property type="evidence" value="ECO:0007669"/>
    <property type="project" value="UniProtKB-KW"/>
</dbReference>
<protein>
    <recommendedName>
        <fullName evidence="2">Integrase catalytic domain-containing protein</fullName>
    </recommendedName>
</protein>
<dbReference type="Proteomes" id="UP000765509">
    <property type="component" value="Unassembled WGS sequence"/>
</dbReference>
<dbReference type="OrthoDB" id="2595244at2759"/>
<dbReference type="SUPFAM" id="SSF53098">
    <property type="entry name" value="Ribonuclease H-like"/>
    <property type="match status" value="1"/>
</dbReference>
<organism evidence="3 4">
    <name type="scientific">Austropuccinia psidii MF-1</name>
    <dbReference type="NCBI Taxonomy" id="1389203"/>
    <lineage>
        <taxon>Eukaryota</taxon>
        <taxon>Fungi</taxon>
        <taxon>Dikarya</taxon>
        <taxon>Basidiomycota</taxon>
        <taxon>Pucciniomycotina</taxon>
        <taxon>Pucciniomycetes</taxon>
        <taxon>Pucciniales</taxon>
        <taxon>Sphaerophragmiaceae</taxon>
        <taxon>Austropuccinia</taxon>
    </lineage>
</organism>
<evidence type="ECO:0000256" key="1">
    <source>
        <dbReference type="ARBA" id="ARBA00022884"/>
    </source>
</evidence>
<sequence length="279" mass="31678">MWQKDVAEYLKACDRCQKENKYTGKRLGNMINIQELSRPWEIFHMDWVTSLPPGGDRSFNHFLVIVDRFSKTPIFLPCNKDATAMNTALLIWNRVISWTGIFTNIISDRYPRFTSALCTNLHQLFGTNSSFSTAYPPPQNNGMAESMMQTLEDMCILLPALELEYKTSIHTSTNQTPTILEKGCNCKLPKDSLRKELIEIHATASIFKGMLEKARKHTVRCLEDSFAYAKDKLDKSHATPDFKVGDLVLVSTTNFNNIKGCKNLKDSFAGPFVIKALHV</sequence>
<reference evidence="3" key="1">
    <citation type="submission" date="2021-03" db="EMBL/GenBank/DDBJ databases">
        <title>Draft genome sequence of rust myrtle Austropuccinia psidii MF-1, a brazilian biotype.</title>
        <authorList>
            <person name="Quecine M.C."/>
            <person name="Pachon D.M.R."/>
            <person name="Bonatelli M.L."/>
            <person name="Correr F.H."/>
            <person name="Franceschini L.M."/>
            <person name="Leite T.F."/>
            <person name="Margarido G.R.A."/>
            <person name="Almeida C.A."/>
            <person name="Ferrarezi J.A."/>
            <person name="Labate C.A."/>
        </authorList>
    </citation>
    <scope>NUCLEOTIDE SEQUENCE</scope>
    <source>
        <strain evidence="3">MF-1</strain>
    </source>
</reference>
<gene>
    <name evidence="3" type="ORF">O181_129544</name>
</gene>
<dbReference type="PANTHER" id="PTHR37984:SF5">
    <property type="entry name" value="PROTEIN NYNRIN-LIKE"/>
    <property type="match status" value="1"/>
</dbReference>
<dbReference type="Gene3D" id="3.30.420.10">
    <property type="entry name" value="Ribonuclease H-like superfamily/Ribonuclease H"/>
    <property type="match status" value="1"/>
</dbReference>
<dbReference type="EMBL" id="AVOT02135893">
    <property type="protein sequence ID" value="MBW0589829.1"/>
    <property type="molecule type" value="Genomic_DNA"/>
</dbReference>
<evidence type="ECO:0000313" key="4">
    <source>
        <dbReference type="Proteomes" id="UP000765509"/>
    </source>
</evidence>
<dbReference type="InterPro" id="IPR050951">
    <property type="entry name" value="Retrovirus_Pol_polyprotein"/>
</dbReference>
<dbReference type="InterPro" id="IPR036397">
    <property type="entry name" value="RNaseH_sf"/>
</dbReference>
<keyword evidence="1" id="KW-0694">RNA-binding</keyword>
<evidence type="ECO:0000313" key="3">
    <source>
        <dbReference type="EMBL" id="MBW0589829.1"/>
    </source>
</evidence>
<accession>A0A9Q3KZ97</accession>
<dbReference type="InterPro" id="IPR001584">
    <property type="entry name" value="Integrase_cat-core"/>
</dbReference>
<dbReference type="GO" id="GO:0015074">
    <property type="term" value="P:DNA integration"/>
    <property type="evidence" value="ECO:0007669"/>
    <property type="project" value="InterPro"/>
</dbReference>
<evidence type="ECO:0000259" key="2">
    <source>
        <dbReference type="PROSITE" id="PS50994"/>
    </source>
</evidence>
<feature type="domain" description="Integrase catalytic" evidence="2">
    <location>
        <begin position="35"/>
        <end position="197"/>
    </location>
</feature>
<comment type="caution">
    <text evidence="3">The sequence shown here is derived from an EMBL/GenBank/DDBJ whole genome shotgun (WGS) entry which is preliminary data.</text>
</comment>
<dbReference type="PROSITE" id="PS50994">
    <property type="entry name" value="INTEGRASE"/>
    <property type="match status" value="1"/>
</dbReference>
<name>A0A9Q3KZ97_9BASI</name>
<dbReference type="InterPro" id="IPR012337">
    <property type="entry name" value="RNaseH-like_sf"/>
</dbReference>
<dbReference type="PANTHER" id="PTHR37984">
    <property type="entry name" value="PROTEIN CBG26694"/>
    <property type="match status" value="1"/>
</dbReference>
<dbReference type="AlphaFoldDB" id="A0A9Q3KZ97"/>
<keyword evidence="4" id="KW-1185">Reference proteome</keyword>
<dbReference type="GO" id="GO:0005634">
    <property type="term" value="C:nucleus"/>
    <property type="evidence" value="ECO:0007669"/>
    <property type="project" value="UniProtKB-ARBA"/>
</dbReference>
<proteinExistence type="predicted"/>